<sequence length="947" mass="100802">MITNCRLQGDGTTTGTTIYFYSSGKTNPHAVSVTDTAILDSKPTIEIREMTSDHPFTLTRTHMQNGNLLINNVKSTLLPSLIVDCQFEQTTINCTRCMTTCLISGTTFTGTQPFSVPVISSEVSRSVILHDCSFTDIETNGNALFDFSAISFSVFDTVTIRNCEGTIAAGVFNLTNTNVTVHSCSFSAVSGKTANLVLFSKCDSALFEDCSFSLEDSTVADIQFSDTPTSILNESSVVGCVSNRAVTTSTDGKSLSDCLLFTTSAPPARHELWMETWPTGGEPIPESEETELTSNKQPVSNQPVIHDTLSSAFTALSPTDPNRLLISDGEFKEDSAQSVSHDLEIVGNGTDPLSLHTTRLSVEGLTLQDQSQLTLRSLQLAPSSTTSTILSVAADASLDMKGVVVQDIAEHTATLISLSSGQTRIFLSIFNNTESSAALITVTGSASLTLTDSKFVSVIRTSLKPLDTATTQCASCVETQTGGTVVIKQTMFGGCATNGRAGAIDLKALDTSSALFMERCTFDRNRAGADVENDTKGDDGVINGFSGDKQDLNLDTFASLLSMHSFLVDSTRVIVPPPPFIVTTSTGLDTFLSFTDSDSLGPELLKTATLTYLLGKRLHNNIHTTIYTGHSYNETVTPFSFRNGSANVFLWTSYYSNIFVELTPAIFCQLFNASLTLTELTLSFQPLENTVFLVDETSSLSLVNVVLKLSSLVLSHPFIDSADTSTILTSLTVPTGVQMVGASFITAVCKSKTGTFLSSPGSASLRVSFTTEPFYKISGISNGLISSTTFTTTSKSQQPLLDITDSTFSFQKCKFTNFCSSSDGGIVRAVSTTLTFENSCTFTNCSARNGGVVSATSGSIDISYGTFTNCSAEHAGGVIHGSLSCVSLPKASFMSCSAQEGGVAHLTSCNVSFGQPSFTECTALHGGAFSVDLTGPNQITYTSYNYS</sequence>
<feature type="region of interest" description="Disordered" evidence="1">
    <location>
        <begin position="280"/>
        <end position="301"/>
    </location>
</feature>
<name>A0ABQ9XY91_9EUKA</name>
<organism evidence="2 3">
    <name type="scientific">Blattamonas nauphoetae</name>
    <dbReference type="NCBI Taxonomy" id="2049346"/>
    <lineage>
        <taxon>Eukaryota</taxon>
        <taxon>Metamonada</taxon>
        <taxon>Preaxostyla</taxon>
        <taxon>Oxymonadida</taxon>
        <taxon>Blattamonas</taxon>
    </lineage>
</organism>
<protein>
    <submittedName>
        <fullName evidence="2">Uncharacterized protein</fullName>
    </submittedName>
</protein>
<accession>A0ABQ9XY91</accession>
<dbReference type="EMBL" id="JARBJD010000055">
    <property type="protein sequence ID" value="KAK2956456.1"/>
    <property type="molecule type" value="Genomic_DNA"/>
</dbReference>
<proteinExistence type="predicted"/>
<feature type="compositionally biased region" description="Polar residues" evidence="1">
    <location>
        <begin position="292"/>
        <end position="301"/>
    </location>
</feature>
<dbReference type="Proteomes" id="UP001281761">
    <property type="component" value="Unassembled WGS sequence"/>
</dbReference>
<comment type="caution">
    <text evidence="2">The sequence shown here is derived from an EMBL/GenBank/DDBJ whole genome shotgun (WGS) entry which is preliminary data.</text>
</comment>
<keyword evidence="3" id="KW-1185">Reference proteome</keyword>
<evidence type="ECO:0000313" key="2">
    <source>
        <dbReference type="EMBL" id="KAK2956456.1"/>
    </source>
</evidence>
<reference evidence="2 3" key="1">
    <citation type="journal article" date="2022" name="bioRxiv">
        <title>Genomics of Preaxostyla Flagellates Illuminates Evolutionary Transitions and the Path Towards Mitochondrial Loss.</title>
        <authorList>
            <person name="Novak L.V.F."/>
            <person name="Treitli S.C."/>
            <person name="Pyrih J."/>
            <person name="Halakuc P."/>
            <person name="Pipaliya S.V."/>
            <person name="Vacek V."/>
            <person name="Brzon O."/>
            <person name="Soukal P."/>
            <person name="Eme L."/>
            <person name="Dacks J.B."/>
            <person name="Karnkowska A."/>
            <person name="Elias M."/>
            <person name="Hampl V."/>
        </authorList>
    </citation>
    <scope>NUCLEOTIDE SEQUENCE [LARGE SCALE GENOMIC DNA]</scope>
    <source>
        <strain evidence="2">NAU3</strain>
        <tissue evidence="2">Gut</tissue>
    </source>
</reference>
<gene>
    <name evidence="2" type="ORF">BLNAU_8510</name>
</gene>
<evidence type="ECO:0000313" key="3">
    <source>
        <dbReference type="Proteomes" id="UP001281761"/>
    </source>
</evidence>
<dbReference type="InterPro" id="IPR011050">
    <property type="entry name" value="Pectin_lyase_fold/virulence"/>
</dbReference>
<dbReference type="SUPFAM" id="SSF51126">
    <property type="entry name" value="Pectin lyase-like"/>
    <property type="match status" value="3"/>
</dbReference>
<evidence type="ECO:0000256" key="1">
    <source>
        <dbReference type="SAM" id="MobiDB-lite"/>
    </source>
</evidence>